<keyword evidence="3" id="KW-1185">Reference proteome</keyword>
<reference evidence="2 3" key="1">
    <citation type="submission" date="2019-06" db="EMBL/GenBank/DDBJ databases">
        <title>Genome Sequence of the Brown Rot Fungal Pathogen Monilinia fructicola.</title>
        <authorList>
            <person name="De Miccolis Angelini R.M."/>
            <person name="Landi L."/>
            <person name="Abate D."/>
            <person name="Pollastro S."/>
            <person name="Romanazzi G."/>
            <person name="Faretra F."/>
        </authorList>
    </citation>
    <scope>NUCLEOTIDE SEQUENCE [LARGE SCALE GENOMIC DNA]</scope>
    <source>
        <strain evidence="2 3">Mfrc123</strain>
    </source>
</reference>
<gene>
    <name evidence="2" type="ORF">EYC84_009281</name>
</gene>
<feature type="compositionally biased region" description="Basic and acidic residues" evidence="1">
    <location>
        <begin position="124"/>
        <end position="145"/>
    </location>
</feature>
<name>A0A5M9J8C5_MONFR</name>
<evidence type="ECO:0000313" key="2">
    <source>
        <dbReference type="EMBL" id="KAA8565421.1"/>
    </source>
</evidence>
<evidence type="ECO:0000313" key="3">
    <source>
        <dbReference type="Proteomes" id="UP000322873"/>
    </source>
</evidence>
<comment type="caution">
    <text evidence="2">The sequence shown here is derived from an EMBL/GenBank/DDBJ whole genome shotgun (WGS) entry which is preliminary data.</text>
</comment>
<protein>
    <submittedName>
        <fullName evidence="2">Uncharacterized protein</fullName>
    </submittedName>
</protein>
<evidence type="ECO:0000256" key="1">
    <source>
        <dbReference type="SAM" id="MobiDB-lite"/>
    </source>
</evidence>
<sequence length="379" mass="43788">MRNTIYVTTSFADAFHFDFKLFTLREISAVHQLDARQLRNLLRSKGVNIPLLGMEVQHALYDQAQRKDSIPWTEQQIKELLSARDSDASEFPSWNIKRMIKNMTEITPPVRHGTNPDNGPGDEGPNRNDMGRGNKRDRSDDGKDRKAFQQYAPNALLNFHEFYSPEEKYSGDDDDFDYKLSIFYDISRRAELPNEQFCQAFPMMLRGGALGFYHSSRSNLPTDFKRLCAYIKREFEGDEAERNMLNKWNSITLLGVKAKNKDKTLSESFHIMAVQLRNLQMRLQKEMRDPVHLHNKLMVACQGVPACNLACLNPAKSVPVFIQQLKQAIAVWERSHKGEDSTFFVDRRLQGGNNNDDSRNSYSPNRNSRSQHNSRIKFT</sequence>
<dbReference type="Proteomes" id="UP000322873">
    <property type="component" value="Unassembled WGS sequence"/>
</dbReference>
<feature type="region of interest" description="Disordered" evidence="1">
    <location>
        <begin position="105"/>
        <end position="145"/>
    </location>
</feature>
<dbReference type="AlphaFoldDB" id="A0A5M9J8C5"/>
<accession>A0A5M9J8C5</accession>
<dbReference type="EMBL" id="VICG01000013">
    <property type="protein sequence ID" value="KAA8565421.1"/>
    <property type="molecule type" value="Genomic_DNA"/>
</dbReference>
<organism evidence="2 3">
    <name type="scientific">Monilinia fructicola</name>
    <name type="common">Brown rot fungus</name>
    <name type="synonym">Ciboria fructicola</name>
    <dbReference type="NCBI Taxonomy" id="38448"/>
    <lineage>
        <taxon>Eukaryota</taxon>
        <taxon>Fungi</taxon>
        <taxon>Dikarya</taxon>
        <taxon>Ascomycota</taxon>
        <taxon>Pezizomycotina</taxon>
        <taxon>Leotiomycetes</taxon>
        <taxon>Helotiales</taxon>
        <taxon>Sclerotiniaceae</taxon>
        <taxon>Monilinia</taxon>
    </lineage>
</organism>
<feature type="compositionally biased region" description="Low complexity" evidence="1">
    <location>
        <begin position="360"/>
        <end position="370"/>
    </location>
</feature>
<proteinExistence type="predicted"/>
<feature type="region of interest" description="Disordered" evidence="1">
    <location>
        <begin position="344"/>
        <end position="379"/>
    </location>
</feature>